<evidence type="ECO:0000256" key="3">
    <source>
        <dbReference type="ARBA" id="ARBA00022618"/>
    </source>
</evidence>
<dbReference type="RefSeq" id="WP_045459636.1">
    <property type="nucleotide sequence ID" value="NZ_BBLT01000002.1"/>
</dbReference>
<keyword evidence="2 10" id="KW-0436">Ligase</keyword>
<dbReference type="Proteomes" id="UP000030185">
    <property type="component" value="Unassembled WGS sequence"/>
</dbReference>
<evidence type="ECO:0000313" key="15">
    <source>
        <dbReference type="EMBL" id="GAL83902.1"/>
    </source>
</evidence>
<evidence type="ECO:0000259" key="12">
    <source>
        <dbReference type="Pfam" id="PF01225"/>
    </source>
</evidence>
<dbReference type="SUPFAM" id="SSF53623">
    <property type="entry name" value="MurD-like peptide ligases, catalytic domain"/>
    <property type="match status" value="1"/>
</dbReference>
<gene>
    <name evidence="10" type="primary">murF</name>
    <name evidence="15" type="ORF">MYP_1130</name>
</gene>
<dbReference type="InterPro" id="IPR004101">
    <property type="entry name" value="Mur_ligase_C"/>
</dbReference>
<dbReference type="GO" id="GO:0009252">
    <property type="term" value="P:peptidoglycan biosynthetic process"/>
    <property type="evidence" value="ECO:0007669"/>
    <property type="project" value="UniProtKB-UniRule"/>
</dbReference>
<evidence type="ECO:0000256" key="1">
    <source>
        <dbReference type="ARBA" id="ARBA00022490"/>
    </source>
</evidence>
<dbReference type="GO" id="GO:0008766">
    <property type="term" value="F:UDP-N-acetylmuramoylalanyl-D-glutamyl-2,6-diaminopimelate-D-alanyl-D-alanine ligase activity"/>
    <property type="evidence" value="ECO:0007669"/>
    <property type="project" value="RHEA"/>
</dbReference>
<dbReference type="GO" id="GO:0071555">
    <property type="term" value="P:cell wall organization"/>
    <property type="evidence" value="ECO:0007669"/>
    <property type="project" value="UniProtKB-KW"/>
</dbReference>
<keyword evidence="1 10" id="KW-0963">Cytoplasm</keyword>
<dbReference type="Gene3D" id="3.90.190.20">
    <property type="entry name" value="Mur ligase, C-terminal domain"/>
    <property type="match status" value="1"/>
</dbReference>
<evidence type="ECO:0000256" key="9">
    <source>
        <dbReference type="ARBA" id="ARBA00023316"/>
    </source>
</evidence>
<dbReference type="EC" id="6.3.2.10" evidence="10 11"/>
<dbReference type="Pfam" id="PF08245">
    <property type="entry name" value="Mur_ligase_M"/>
    <property type="match status" value="1"/>
</dbReference>
<dbReference type="GO" id="GO:0005524">
    <property type="term" value="F:ATP binding"/>
    <property type="evidence" value="ECO:0007669"/>
    <property type="project" value="UniProtKB-UniRule"/>
</dbReference>
<protein>
    <recommendedName>
        <fullName evidence="10 11">UDP-N-acetylmuramoyl-tripeptide--D-alanyl-D-alanine ligase</fullName>
        <ecNumber evidence="10 11">6.3.2.10</ecNumber>
    </recommendedName>
    <alternativeName>
        <fullName evidence="10">D-alanyl-D-alanine-adding enzyme</fullName>
    </alternativeName>
</protein>
<dbReference type="OrthoDB" id="9801978at2"/>
<evidence type="ECO:0000256" key="5">
    <source>
        <dbReference type="ARBA" id="ARBA00022840"/>
    </source>
</evidence>
<dbReference type="GO" id="GO:0051301">
    <property type="term" value="P:cell division"/>
    <property type="evidence" value="ECO:0007669"/>
    <property type="project" value="UniProtKB-KW"/>
</dbReference>
<dbReference type="UniPathway" id="UPA00219"/>
<evidence type="ECO:0000256" key="10">
    <source>
        <dbReference type="HAMAP-Rule" id="MF_02019"/>
    </source>
</evidence>
<comment type="caution">
    <text evidence="15">The sequence shown here is derived from an EMBL/GenBank/DDBJ whole genome shotgun (WGS) entry which is preliminary data.</text>
</comment>
<dbReference type="Gene3D" id="3.40.1190.10">
    <property type="entry name" value="Mur-like, catalytic domain"/>
    <property type="match status" value="1"/>
</dbReference>
<feature type="domain" description="Mur ligase N-terminal catalytic" evidence="12">
    <location>
        <begin position="15"/>
        <end position="83"/>
    </location>
</feature>
<dbReference type="Pfam" id="PF02875">
    <property type="entry name" value="Mur_ligase_C"/>
    <property type="match status" value="1"/>
</dbReference>
<dbReference type="InterPro" id="IPR051046">
    <property type="entry name" value="MurCDEF_CellWall_CoF430Synth"/>
</dbReference>
<name>A0A098LBV3_9BACT</name>
<dbReference type="STRING" id="153721.MYP_1130"/>
<evidence type="ECO:0000259" key="13">
    <source>
        <dbReference type="Pfam" id="PF02875"/>
    </source>
</evidence>
<evidence type="ECO:0000256" key="2">
    <source>
        <dbReference type="ARBA" id="ARBA00022598"/>
    </source>
</evidence>
<proteinExistence type="inferred from homology"/>
<keyword evidence="3 10" id="KW-0132">Cell division</keyword>
<dbReference type="InterPro" id="IPR036615">
    <property type="entry name" value="Mur_ligase_C_dom_sf"/>
</dbReference>
<reference evidence="15 16" key="1">
    <citation type="submission" date="2014-09" db="EMBL/GenBank/DDBJ databases">
        <title>Sporocytophaga myxococcoides PG-01 genome sequencing.</title>
        <authorList>
            <person name="Liu L."/>
            <person name="Gao P.J."/>
            <person name="Chen G.J."/>
            <person name="Wang L.S."/>
        </authorList>
    </citation>
    <scope>NUCLEOTIDE SEQUENCE [LARGE SCALE GENOMIC DNA]</scope>
    <source>
        <strain evidence="15 16">PG-01</strain>
    </source>
</reference>
<comment type="catalytic activity">
    <reaction evidence="10 11">
        <text>D-alanyl-D-alanine + UDP-N-acetyl-alpha-D-muramoyl-L-alanyl-gamma-D-glutamyl-meso-2,6-diaminopimelate + ATP = UDP-N-acetyl-alpha-D-muramoyl-L-alanyl-gamma-D-glutamyl-meso-2,6-diaminopimeloyl-D-alanyl-D-alanine + ADP + phosphate + H(+)</text>
        <dbReference type="Rhea" id="RHEA:28374"/>
        <dbReference type="ChEBI" id="CHEBI:15378"/>
        <dbReference type="ChEBI" id="CHEBI:30616"/>
        <dbReference type="ChEBI" id="CHEBI:43474"/>
        <dbReference type="ChEBI" id="CHEBI:57822"/>
        <dbReference type="ChEBI" id="CHEBI:61386"/>
        <dbReference type="ChEBI" id="CHEBI:83905"/>
        <dbReference type="ChEBI" id="CHEBI:456216"/>
        <dbReference type="EC" id="6.3.2.10"/>
    </reaction>
</comment>
<dbReference type="PANTHER" id="PTHR43024">
    <property type="entry name" value="UDP-N-ACETYLMURAMOYL-TRIPEPTIDE--D-ALANYL-D-ALANINE LIGASE"/>
    <property type="match status" value="1"/>
</dbReference>
<dbReference type="InterPro" id="IPR005863">
    <property type="entry name" value="UDP-N-AcMur_synth"/>
</dbReference>
<dbReference type="InterPro" id="IPR000713">
    <property type="entry name" value="Mur_ligase_N"/>
</dbReference>
<dbReference type="eggNOG" id="COG0770">
    <property type="taxonomic scope" value="Bacteria"/>
</dbReference>
<dbReference type="SUPFAM" id="SSF53244">
    <property type="entry name" value="MurD-like peptide ligases, peptide-binding domain"/>
    <property type="match status" value="1"/>
</dbReference>
<keyword evidence="8 10" id="KW-0131">Cell cycle</keyword>
<feature type="domain" description="Mur ligase central" evidence="14">
    <location>
        <begin position="95"/>
        <end position="274"/>
    </location>
</feature>
<dbReference type="PANTHER" id="PTHR43024:SF1">
    <property type="entry name" value="UDP-N-ACETYLMURAMOYL-TRIPEPTIDE--D-ALANYL-D-ALANINE LIGASE"/>
    <property type="match status" value="1"/>
</dbReference>
<feature type="binding site" evidence="10">
    <location>
        <begin position="97"/>
        <end position="103"/>
    </location>
    <ligand>
        <name>ATP</name>
        <dbReference type="ChEBI" id="CHEBI:30616"/>
    </ligand>
</feature>
<evidence type="ECO:0000256" key="6">
    <source>
        <dbReference type="ARBA" id="ARBA00022960"/>
    </source>
</evidence>
<keyword evidence="4 10" id="KW-0547">Nucleotide-binding</keyword>
<feature type="domain" description="Mur ligase C-terminal" evidence="13">
    <location>
        <begin position="298"/>
        <end position="416"/>
    </location>
</feature>
<comment type="subcellular location">
    <subcellularLocation>
        <location evidence="10 11">Cytoplasm</location>
    </subcellularLocation>
</comment>
<keyword evidence="5 10" id="KW-0067">ATP-binding</keyword>
<dbReference type="GO" id="GO:0008360">
    <property type="term" value="P:regulation of cell shape"/>
    <property type="evidence" value="ECO:0007669"/>
    <property type="project" value="UniProtKB-KW"/>
</dbReference>
<keyword evidence="9 10" id="KW-0961">Cell wall biogenesis/degradation</keyword>
<dbReference type="InterPro" id="IPR035911">
    <property type="entry name" value="MurE/MurF_N"/>
</dbReference>
<organism evidence="15 16">
    <name type="scientific">Sporocytophaga myxococcoides</name>
    <dbReference type="NCBI Taxonomy" id="153721"/>
    <lineage>
        <taxon>Bacteria</taxon>
        <taxon>Pseudomonadati</taxon>
        <taxon>Bacteroidota</taxon>
        <taxon>Cytophagia</taxon>
        <taxon>Cytophagales</taxon>
        <taxon>Cytophagaceae</taxon>
        <taxon>Sporocytophaga</taxon>
    </lineage>
</organism>
<dbReference type="EMBL" id="BBLT01000002">
    <property type="protein sequence ID" value="GAL83902.1"/>
    <property type="molecule type" value="Genomic_DNA"/>
</dbReference>
<dbReference type="SUPFAM" id="SSF63418">
    <property type="entry name" value="MurE/MurF N-terminal domain"/>
    <property type="match status" value="1"/>
</dbReference>
<dbReference type="NCBIfam" id="TIGR01143">
    <property type="entry name" value="murF"/>
    <property type="match status" value="1"/>
</dbReference>
<dbReference type="GO" id="GO:0005737">
    <property type="term" value="C:cytoplasm"/>
    <property type="evidence" value="ECO:0007669"/>
    <property type="project" value="UniProtKB-SubCell"/>
</dbReference>
<evidence type="ECO:0000256" key="4">
    <source>
        <dbReference type="ARBA" id="ARBA00022741"/>
    </source>
</evidence>
<accession>A0A098LBV3</accession>
<evidence type="ECO:0000313" key="16">
    <source>
        <dbReference type="Proteomes" id="UP000030185"/>
    </source>
</evidence>
<evidence type="ECO:0000256" key="11">
    <source>
        <dbReference type="RuleBase" id="RU004136"/>
    </source>
</evidence>
<sequence length="427" mass="47452">MEINQIYQKYKESSSVSTDTRKIEKDCMFFALKGPNFNGNTFAEEALKQGAKYAVIDEAQYRKDERFILVKDVLTSLQQLANYHRWQLAIPIIAITGSNGKTTTKELVNAVLAKKYRTYATRGNLNNHIGIPLTLLAMDETIELGIVEMGANHQKEIEGYCKIAEPDFGLITNIGKAHLEGFGGEEGVKKGKGELYDYLLKSGKKIFLNTNDEILKSISKFSDPITYPNPGNFYECSFIDASPFIRFKTEDGAVVNTQIIGSYNFPNIAGALCIGKYFKVPAEAANDAIASYNPENNRSQVIKKEDLTLILDAYNANPSSMKAAIENFAAMSTSNKKVMVLGDMFELGEQSEGEHRNLGKLIGSLKFDSVLLCGKMMKYASEELKSAKYFSEKAELEKFVEGNKLKDSTILIKGSRGMGLETLVRLI</sequence>
<dbReference type="AlphaFoldDB" id="A0A098LBV3"/>
<dbReference type="InterPro" id="IPR013221">
    <property type="entry name" value="Mur_ligase_cen"/>
</dbReference>
<comment type="similarity">
    <text evidence="10">Belongs to the MurCDEF family. MurF subfamily.</text>
</comment>
<evidence type="ECO:0000256" key="8">
    <source>
        <dbReference type="ARBA" id="ARBA00023306"/>
    </source>
</evidence>
<keyword evidence="16" id="KW-1185">Reference proteome</keyword>
<evidence type="ECO:0000256" key="7">
    <source>
        <dbReference type="ARBA" id="ARBA00022984"/>
    </source>
</evidence>
<comment type="pathway">
    <text evidence="10 11">Cell wall biogenesis; peptidoglycan biosynthesis.</text>
</comment>
<evidence type="ECO:0000259" key="14">
    <source>
        <dbReference type="Pfam" id="PF08245"/>
    </source>
</evidence>
<dbReference type="HAMAP" id="MF_02019">
    <property type="entry name" value="MurF"/>
    <property type="match status" value="1"/>
</dbReference>
<comment type="function">
    <text evidence="10 11">Involved in cell wall formation. Catalyzes the final step in the synthesis of UDP-N-acetylmuramoyl-pentapeptide, the precursor of murein.</text>
</comment>
<keyword evidence="7 10" id="KW-0573">Peptidoglycan synthesis</keyword>
<keyword evidence="6 10" id="KW-0133">Cell shape</keyword>
<dbReference type="GO" id="GO:0047480">
    <property type="term" value="F:UDP-N-acetylmuramoyl-tripeptide-D-alanyl-D-alanine ligase activity"/>
    <property type="evidence" value="ECO:0007669"/>
    <property type="project" value="UniProtKB-UniRule"/>
</dbReference>
<dbReference type="Pfam" id="PF01225">
    <property type="entry name" value="Mur_ligase"/>
    <property type="match status" value="1"/>
</dbReference>
<dbReference type="InterPro" id="IPR036565">
    <property type="entry name" value="Mur-like_cat_sf"/>
</dbReference>
<dbReference type="Gene3D" id="3.40.1390.10">
    <property type="entry name" value="MurE/MurF, N-terminal domain"/>
    <property type="match status" value="1"/>
</dbReference>